<dbReference type="Gene3D" id="2.30.330.10">
    <property type="entry name" value="SpoA-like"/>
    <property type="match status" value="1"/>
</dbReference>
<dbReference type="PANTHER" id="PTHR30034">
    <property type="entry name" value="FLAGELLAR MOTOR SWITCH PROTEIN FLIM"/>
    <property type="match status" value="1"/>
</dbReference>
<dbReference type="Pfam" id="PF02154">
    <property type="entry name" value="FliM"/>
    <property type="match status" value="1"/>
</dbReference>
<dbReference type="InterPro" id="IPR001689">
    <property type="entry name" value="Flag_FliM"/>
</dbReference>
<comment type="similarity">
    <text evidence="3">Belongs to the FliM family.</text>
</comment>
<accession>A0ABC9TSF4</accession>
<dbReference type="GO" id="GO:0006935">
    <property type="term" value="P:chemotaxis"/>
    <property type="evidence" value="ECO:0007669"/>
    <property type="project" value="UniProtKB-KW"/>
</dbReference>
<evidence type="ECO:0000256" key="8">
    <source>
        <dbReference type="ARBA" id="ARBA00023136"/>
    </source>
</evidence>
<dbReference type="RefSeq" id="WP_002570072.1">
    <property type="nucleotide sequence ID" value="NZ_KE992859.1"/>
</dbReference>
<protein>
    <recommendedName>
        <fullName evidence="4">Flagellar motor switch protein FliM</fullName>
    </recommendedName>
</protein>
<dbReference type="Gene3D" id="3.40.1550.10">
    <property type="entry name" value="CheC-like"/>
    <property type="match status" value="1"/>
</dbReference>
<dbReference type="SUPFAM" id="SSF101801">
    <property type="entry name" value="Surface presentation of antigens (SPOA)"/>
    <property type="match status" value="1"/>
</dbReference>
<keyword evidence="6" id="KW-0145">Chemotaxis</keyword>
<evidence type="ECO:0000256" key="6">
    <source>
        <dbReference type="ARBA" id="ARBA00022500"/>
    </source>
</evidence>
<dbReference type="InterPro" id="IPR028976">
    <property type="entry name" value="CheC-like_sf"/>
</dbReference>
<proteinExistence type="inferred from homology"/>
<evidence type="ECO:0000256" key="5">
    <source>
        <dbReference type="ARBA" id="ARBA00022475"/>
    </source>
</evidence>
<reference evidence="12 13" key="1">
    <citation type="submission" date="2013-07" db="EMBL/GenBank/DDBJ databases">
        <authorList>
            <person name="Weinstock G."/>
            <person name="Sodergren E."/>
            <person name="Wylie T."/>
            <person name="Fulton L."/>
            <person name="Fulton R."/>
            <person name="Fronick C."/>
            <person name="O'Laughlin M."/>
            <person name="Godfrey J."/>
            <person name="Miner T."/>
            <person name="Herter B."/>
            <person name="Appelbaum E."/>
            <person name="Cordes M."/>
            <person name="Lek S."/>
            <person name="Wollam A."/>
            <person name="Pepin K.H."/>
            <person name="Palsikar V.B."/>
            <person name="Mitreva M."/>
            <person name="Wilson R.K."/>
        </authorList>
    </citation>
    <scope>NUCLEOTIDE SEQUENCE [LARGE SCALE GENOMIC DNA]</scope>
    <source>
        <strain evidence="12 13">ATCC 14940</strain>
    </source>
</reference>
<sequence length="373" mass="42677">MAEVLSQNQIDMLLAAMNSGDDTEKTKSKENSPEMRYRKYDFYSPKKFTKDKLRLLQDVFEKYARIVVSQVNSMFRFGCEIQVSTIEEQRYYEFSNALKDTDILASLDLMLQGEGVNKPVLMHITLPIMLDFMDRMMGGEGDDTDVSSDYVYTEIERALYSNIMSYLSEGLGDAWNNYVNMEFCYRHIEDNPTMLQVIGVDETVVIVILEVKGEDGNGGRISICLSGDLLTDIFAIYDRRTYREKNTNFVDMSEHIMDSLNQSPVDISVKLGSVVITMKDLRELREGDIINLNKPKDSLVVVDVAKRPWFEGHIGQHKNNLAVLIEEVNHVKGVDFLSKEQLNRMQSDDSKGESKESNNKKEVNKNGEDINCR</sequence>
<comment type="subcellular location">
    <subcellularLocation>
        <location evidence="1">Bacterial flagellum basal body</location>
    </subcellularLocation>
    <subcellularLocation>
        <location evidence="2">Cell membrane</location>
        <topology evidence="2">Peripheral membrane protein</topology>
    </subcellularLocation>
</comment>
<dbReference type="GO" id="GO:0097588">
    <property type="term" value="P:archaeal or bacterial-type flagellum-dependent cell motility"/>
    <property type="evidence" value="ECO:0007669"/>
    <property type="project" value="UniProtKB-KW"/>
</dbReference>
<dbReference type="Proteomes" id="UP000016491">
    <property type="component" value="Unassembled WGS sequence"/>
</dbReference>
<keyword evidence="12" id="KW-0969">Cilium</keyword>
<evidence type="ECO:0000256" key="10">
    <source>
        <dbReference type="SAM" id="MobiDB-lite"/>
    </source>
</evidence>
<evidence type="ECO:0000256" key="7">
    <source>
        <dbReference type="ARBA" id="ARBA00022779"/>
    </source>
</evidence>
<feature type="region of interest" description="Disordered" evidence="10">
    <location>
        <begin position="342"/>
        <end position="373"/>
    </location>
</feature>
<dbReference type="InterPro" id="IPR001543">
    <property type="entry name" value="FliN-like_C"/>
</dbReference>
<keyword evidence="12" id="KW-0282">Flagellum</keyword>
<dbReference type="AlphaFoldDB" id="A0ABC9TSF4"/>
<evidence type="ECO:0000256" key="2">
    <source>
        <dbReference type="ARBA" id="ARBA00004202"/>
    </source>
</evidence>
<organism evidence="12 13">
    <name type="scientific">[Clostridium] symbiosum ATCC 14940</name>
    <dbReference type="NCBI Taxonomy" id="411472"/>
    <lineage>
        <taxon>Bacteria</taxon>
        <taxon>Bacillati</taxon>
        <taxon>Bacillota</taxon>
        <taxon>Clostridia</taxon>
        <taxon>Lachnospirales</taxon>
        <taxon>Lachnospiraceae</taxon>
        <taxon>Otoolea</taxon>
    </lineage>
</organism>
<dbReference type="GO" id="GO:0005886">
    <property type="term" value="C:plasma membrane"/>
    <property type="evidence" value="ECO:0007669"/>
    <property type="project" value="UniProtKB-SubCell"/>
</dbReference>
<gene>
    <name evidence="12" type="ORF">CLOSYM_04336</name>
</gene>
<dbReference type="Pfam" id="PF01052">
    <property type="entry name" value="FliMN_C"/>
    <property type="match status" value="1"/>
</dbReference>
<dbReference type="PIRSF" id="PIRSF002888">
    <property type="entry name" value="FliM"/>
    <property type="match status" value="1"/>
</dbReference>
<dbReference type="EMBL" id="AWSU01000344">
    <property type="protein sequence ID" value="ERI74078.1"/>
    <property type="molecule type" value="Genomic_DNA"/>
</dbReference>
<name>A0ABC9TSF4_CLOSY</name>
<feature type="domain" description="Flagellar motor switch protein FliN-like C-terminal" evidence="11">
    <location>
        <begin position="259"/>
        <end position="328"/>
    </location>
</feature>
<evidence type="ECO:0000259" key="11">
    <source>
        <dbReference type="Pfam" id="PF01052"/>
    </source>
</evidence>
<evidence type="ECO:0000256" key="9">
    <source>
        <dbReference type="ARBA" id="ARBA00023143"/>
    </source>
</evidence>
<evidence type="ECO:0000313" key="13">
    <source>
        <dbReference type="Proteomes" id="UP000016491"/>
    </source>
</evidence>
<dbReference type="InterPro" id="IPR036429">
    <property type="entry name" value="SpoA-like_sf"/>
</dbReference>
<dbReference type="GO" id="GO:0009425">
    <property type="term" value="C:bacterial-type flagellum basal body"/>
    <property type="evidence" value="ECO:0007669"/>
    <property type="project" value="UniProtKB-SubCell"/>
</dbReference>
<dbReference type="PANTHER" id="PTHR30034:SF6">
    <property type="entry name" value="YOP PROTEINS TRANSLOCATION PROTEIN Q"/>
    <property type="match status" value="1"/>
</dbReference>
<dbReference type="PRINTS" id="PR00955">
    <property type="entry name" value="FLGMOTORFLIM"/>
</dbReference>
<keyword evidence="8" id="KW-0472">Membrane</keyword>
<evidence type="ECO:0000313" key="12">
    <source>
        <dbReference type="EMBL" id="ERI74078.1"/>
    </source>
</evidence>
<evidence type="ECO:0000256" key="3">
    <source>
        <dbReference type="ARBA" id="ARBA00011049"/>
    </source>
</evidence>
<comment type="caution">
    <text evidence="12">The sequence shown here is derived from an EMBL/GenBank/DDBJ whole genome shotgun (WGS) entry which is preliminary data.</text>
</comment>
<keyword evidence="7" id="KW-0283">Flagellar rotation</keyword>
<keyword evidence="9" id="KW-0975">Bacterial flagellum</keyword>
<dbReference type="SUPFAM" id="SSF103039">
    <property type="entry name" value="CheC-like"/>
    <property type="match status" value="1"/>
</dbReference>
<evidence type="ECO:0000256" key="4">
    <source>
        <dbReference type="ARBA" id="ARBA00021898"/>
    </source>
</evidence>
<keyword evidence="5" id="KW-1003">Cell membrane</keyword>
<evidence type="ECO:0000256" key="1">
    <source>
        <dbReference type="ARBA" id="ARBA00004117"/>
    </source>
</evidence>
<dbReference type="CDD" id="cd17908">
    <property type="entry name" value="FliM"/>
    <property type="match status" value="1"/>
</dbReference>
<keyword evidence="12" id="KW-0966">Cell projection</keyword>